<gene>
    <name evidence="1" type="ORF">NUZ5A_50792</name>
</gene>
<evidence type="ECO:0000313" key="1">
    <source>
        <dbReference type="EMBL" id="CAE6498471.1"/>
    </source>
</evidence>
<dbReference type="Proteomes" id="UP000655759">
    <property type="component" value="Unassembled WGS sequence"/>
</dbReference>
<dbReference type="RefSeq" id="WP_205099969.1">
    <property type="nucleotide sequence ID" value="NZ_CAJNAQ010000005.1"/>
</dbReference>
<evidence type="ECO:0000313" key="2">
    <source>
        <dbReference type="Proteomes" id="UP000655759"/>
    </source>
</evidence>
<dbReference type="EMBL" id="CAJNAQ010000005">
    <property type="protein sequence ID" value="CAE6498471.1"/>
    <property type="molecule type" value="Genomic_DNA"/>
</dbReference>
<sequence length="98" mass="11353">MVRISDEIERDVIHLIVEKRLFSISKQTCDLVGNRLQEKYGCYFDQCLEHPEYLLDILSEAYGASAKNIVNQILDDLDQLSITPKIESFQTRLTKFVS</sequence>
<proteinExistence type="predicted"/>
<accession>A0A812F2T4</accession>
<reference evidence="1" key="1">
    <citation type="submission" date="2021-02" db="EMBL/GenBank/DDBJ databases">
        <authorList>
            <person name="Han P."/>
        </authorList>
    </citation>
    <scope>NUCLEOTIDE SEQUENCE</scope>
    <source>
        <strain evidence="1">Candidatus Nitrosotenuis uzonensis 5A</strain>
    </source>
</reference>
<organism evidence="1 2">
    <name type="scientific">Candidatus Nitrosotenuis uzonensis</name>
    <dbReference type="NCBI Taxonomy" id="1407055"/>
    <lineage>
        <taxon>Archaea</taxon>
        <taxon>Nitrososphaerota</taxon>
        <taxon>Candidatus Nitrosotenuis</taxon>
    </lineage>
</organism>
<protein>
    <recommendedName>
        <fullName evidence="3">Nitrosopumilus output domain-containing protein</fullName>
    </recommendedName>
</protein>
<evidence type="ECO:0008006" key="3">
    <source>
        <dbReference type="Google" id="ProtNLM"/>
    </source>
</evidence>
<name>A0A812F2T4_9ARCH</name>
<dbReference type="AlphaFoldDB" id="A0A812F2T4"/>
<comment type="caution">
    <text evidence="1">The sequence shown here is derived from an EMBL/GenBank/DDBJ whole genome shotgun (WGS) entry which is preliminary data.</text>
</comment>